<sequence length="235" mass="25146">MTQVPAAMSRAIAQLGDPKIVKLLVRTVVITLVIFALLGAGLWFGLYKALESQGFALGAEIGGLIAILLTIVGGWVLFRMVALAVLQFFADEVVQAVEEKHYRASLGQARKLGWREELGQTLRSIGRVIAVNALALLVAVPLLLTAIGPAVVFWAANAWLLGRELQDMVWLRHSLSPDEAPPLGKLERFFLGGIIAALMAIPLVNFLAPIIGAASAAHLVHGHLGRRKIGAHHAA</sequence>
<feature type="transmembrane region" description="Helical" evidence="5">
    <location>
        <begin position="56"/>
        <end position="78"/>
    </location>
</feature>
<evidence type="ECO:0000256" key="2">
    <source>
        <dbReference type="ARBA" id="ARBA00022692"/>
    </source>
</evidence>
<evidence type="ECO:0000256" key="5">
    <source>
        <dbReference type="SAM" id="Phobius"/>
    </source>
</evidence>
<keyword evidence="2 5" id="KW-0812">Transmembrane</keyword>
<protein>
    <recommendedName>
        <fullName evidence="8">CysZ-like protein</fullName>
    </recommendedName>
</protein>
<evidence type="ECO:0000313" key="6">
    <source>
        <dbReference type="EMBL" id="MXO91468.1"/>
    </source>
</evidence>
<evidence type="ECO:0000256" key="1">
    <source>
        <dbReference type="ARBA" id="ARBA00004141"/>
    </source>
</evidence>
<dbReference type="Pfam" id="PF07264">
    <property type="entry name" value="EI24"/>
    <property type="match status" value="1"/>
</dbReference>
<comment type="caution">
    <text evidence="6">The sequence shown here is derived from an EMBL/GenBank/DDBJ whole genome shotgun (WGS) entry which is preliminary data.</text>
</comment>
<reference evidence="6 7" key="1">
    <citation type="submission" date="2019-12" db="EMBL/GenBank/DDBJ databases">
        <title>Genomic-based taxomic classification of the family Erythrobacteraceae.</title>
        <authorList>
            <person name="Xu L."/>
        </authorList>
    </citation>
    <scope>NUCLEOTIDE SEQUENCE [LARGE SCALE GENOMIC DNA]</scope>
    <source>
        <strain evidence="6 7">KCTC 52763</strain>
    </source>
</reference>
<accession>A0A844ZUP8</accession>
<evidence type="ECO:0008006" key="8">
    <source>
        <dbReference type="Google" id="ProtNLM"/>
    </source>
</evidence>
<dbReference type="OrthoDB" id="5421146at2"/>
<dbReference type="Proteomes" id="UP000442714">
    <property type="component" value="Unassembled WGS sequence"/>
</dbReference>
<keyword evidence="4 5" id="KW-0472">Membrane</keyword>
<evidence type="ECO:0000256" key="4">
    <source>
        <dbReference type="ARBA" id="ARBA00023136"/>
    </source>
</evidence>
<keyword evidence="3 5" id="KW-1133">Transmembrane helix</keyword>
<feature type="transmembrane region" description="Helical" evidence="5">
    <location>
        <begin position="133"/>
        <end position="156"/>
    </location>
</feature>
<keyword evidence="7" id="KW-1185">Reference proteome</keyword>
<gene>
    <name evidence="6" type="ORF">GRI41_11580</name>
</gene>
<feature type="transmembrane region" description="Helical" evidence="5">
    <location>
        <begin position="189"/>
        <end position="220"/>
    </location>
</feature>
<proteinExistence type="predicted"/>
<dbReference type="InterPro" id="IPR059112">
    <property type="entry name" value="CysZ/EI24"/>
</dbReference>
<organism evidence="6 7">
    <name type="scientific">Pontixanthobacter aquaemixtae</name>
    <dbReference type="NCBI Taxonomy" id="1958940"/>
    <lineage>
        <taxon>Bacteria</taxon>
        <taxon>Pseudomonadati</taxon>
        <taxon>Pseudomonadota</taxon>
        <taxon>Alphaproteobacteria</taxon>
        <taxon>Sphingomonadales</taxon>
        <taxon>Erythrobacteraceae</taxon>
        <taxon>Pontixanthobacter</taxon>
    </lineage>
</organism>
<feature type="transmembrane region" description="Helical" evidence="5">
    <location>
        <begin position="23"/>
        <end position="44"/>
    </location>
</feature>
<evidence type="ECO:0000313" key="7">
    <source>
        <dbReference type="Proteomes" id="UP000442714"/>
    </source>
</evidence>
<comment type="subcellular location">
    <subcellularLocation>
        <location evidence="1">Membrane</location>
        <topology evidence="1">Multi-pass membrane protein</topology>
    </subcellularLocation>
</comment>
<dbReference type="AlphaFoldDB" id="A0A844ZUP8"/>
<dbReference type="RefSeq" id="WP_160605142.1">
    <property type="nucleotide sequence ID" value="NZ_WTYX01000002.1"/>
</dbReference>
<name>A0A844ZUP8_9SPHN</name>
<dbReference type="EMBL" id="WTYX01000002">
    <property type="protein sequence ID" value="MXO91468.1"/>
    <property type="molecule type" value="Genomic_DNA"/>
</dbReference>
<evidence type="ECO:0000256" key="3">
    <source>
        <dbReference type="ARBA" id="ARBA00022989"/>
    </source>
</evidence>